<dbReference type="Gene3D" id="3.30.559.30">
    <property type="entry name" value="Nonribosomal peptide synthetase, condensation domain"/>
    <property type="match status" value="3"/>
</dbReference>
<feature type="domain" description="Carrier" evidence="5">
    <location>
        <begin position="1033"/>
        <end position="1107"/>
    </location>
</feature>
<keyword evidence="7" id="KW-1185">Reference proteome</keyword>
<dbReference type="InterPro" id="IPR023213">
    <property type="entry name" value="CAT-like_dom_sf"/>
</dbReference>
<evidence type="ECO:0000256" key="1">
    <source>
        <dbReference type="ARBA" id="ARBA00001957"/>
    </source>
</evidence>
<reference evidence="6 7" key="1">
    <citation type="submission" date="2020-04" db="EMBL/GenBank/DDBJ databases">
        <title>Chitinophaga sp. G-6-1-13 sp. nov., isolated from soil.</title>
        <authorList>
            <person name="Dahal R.H."/>
            <person name="Chaudhary D.K."/>
        </authorList>
    </citation>
    <scope>NUCLEOTIDE SEQUENCE [LARGE SCALE GENOMIC DNA]</scope>
    <source>
        <strain evidence="6 7">G-6-1-13</strain>
    </source>
</reference>
<dbReference type="InterPro" id="IPR006342">
    <property type="entry name" value="FkbM_mtfrase"/>
</dbReference>
<dbReference type="Pfam" id="PF13193">
    <property type="entry name" value="AMP-binding_C"/>
    <property type="match status" value="1"/>
</dbReference>
<dbReference type="InterPro" id="IPR045851">
    <property type="entry name" value="AMP-bd_C_sf"/>
</dbReference>
<feature type="domain" description="Carrier" evidence="5">
    <location>
        <begin position="2859"/>
        <end position="2934"/>
    </location>
</feature>
<proteinExistence type="predicted"/>
<dbReference type="SMART" id="SM00823">
    <property type="entry name" value="PKS_PP"/>
    <property type="match status" value="2"/>
</dbReference>
<dbReference type="Gene3D" id="3.30.559.10">
    <property type="entry name" value="Chloramphenicol acetyltransferase-like domain"/>
    <property type="match status" value="3"/>
</dbReference>
<dbReference type="InterPro" id="IPR036736">
    <property type="entry name" value="ACP-like_sf"/>
</dbReference>
<dbReference type="NCBIfam" id="TIGR01444">
    <property type="entry name" value="fkbM_fam"/>
    <property type="match status" value="1"/>
</dbReference>
<dbReference type="CDD" id="cd05930">
    <property type="entry name" value="A_NRPS"/>
    <property type="match status" value="2"/>
</dbReference>
<dbReference type="SUPFAM" id="SSF47336">
    <property type="entry name" value="ACP-like"/>
    <property type="match status" value="2"/>
</dbReference>
<dbReference type="Pfam" id="PF05050">
    <property type="entry name" value="Methyltransf_21"/>
    <property type="match status" value="1"/>
</dbReference>
<dbReference type="PANTHER" id="PTHR45527">
    <property type="entry name" value="NONRIBOSOMAL PEPTIDE SYNTHETASE"/>
    <property type="match status" value="1"/>
</dbReference>
<comment type="cofactor">
    <cofactor evidence="1">
        <name>pantetheine 4'-phosphate</name>
        <dbReference type="ChEBI" id="CHEBI:47942"/>
    </cofactor>
</comment>
<dbReference type="FunFam" id="1.10.1200.10:FF:000005">
    <property type="entry name" value="Nonribosomal peptide synthetase 1"/>
    <property type="match status" value="2"/>
</dbReference>
<dbReference type="Gene3D" id="3.40.50.980">
    <property type="match status" value="4"/>
</dbReference>
<dbReference type="CDD" id="cd19543">
    <property type="entry name" value="DCL_NRPS"/>
    <property type="match status" value="2"/>
</dbReference>
<keyword evidence="4" id="KW-0677">Repeat</keyword>
<dbReference type="InterPro" id="IPR006162">
    <property type="entry name" value="Ppantetheine_attach_site"/>
</dbReference>
<keyword evidence="2" id="KW-0596">Phosphopantetheine</keyword>
<dbReference type="Pfam" id="PF00501">
    <property type="entry name" value="AMP-binding"/>
    <property type="match status" value="2"/>
</dbReference>
<evidence type="ECO:0000313" key="6">
    <source>
        <dbReference type="EMBL" id="NML39137.1"/>
    </source>
</evidence>
<evidence type="ECO:0000256" key="3">
    <source>
        <dbReference type="ARBA" id="ARBA00022553"/>
    </source>
</evidence>
<dbReference type="NCBIfam" id="TIGR01733">
    <property type="entry name" value="AA-adenyl-dom"/>
    <property type="match status" value="2"/>
</dbReference>
<dbReference type="InterPro" id="IPR010060">
    <property type="entry name" value="NRPS_synth"/>
</dbReference>
<dbReference type="InterPro" id="IPR020845">
    <property type="entry name" value="AMP-binding_CS"/>
</dbReference>
<dbReference type="GO" id="GO:0043041">
    <property type="term" value="P:amino acid activation for nonribosomal peptide biosynthetic process"/>
    <property type="evidence" value="ECO:0007669"/>
    <property type="project" value="TreeGrafter"/>
</dbReference>
<dbReference type="NCBIfam" id="NF003417">
    <property type="entry name" value="PRK04813.1"/>
    <property type="match status" value="3"/>
</dbReference>
<dbReference type="PROSITE" id="PS00455">
    <property type="entry name" value="AMP_BINDING"/>
    <property type="match status" value="2"/>
</dbReference>
<dbReference type="Proteomes" id="UP000583266">
    <property type="component" value="Unassembled WGS sequence"/>
</dbReference>
<dbReference type="GO" id="GO:0044550">
    <property type="term" value="P:secondary metabolite biosynthetic process"/>
    <property type="evidence" value="ECO:0007669"/>
    <property type="project" value="TreeGrafter"/>
</dbReference>
<dbReference type="GO" id="GO:0003824">
    <property type="term" value="F:catalytic activity"/>
    <property type="evidence" value="ECO:0007669"/>
    <property type="project" value="InterPro"/>
</dbReference>
<dbReference type="InterPro" id="IPR009081">
    <property type="entry name" value="PP-bd_ACP"/>
</dbReference>
<comment type="caution">
    <text evidence="6">The sequence shown here is derived from an EMBL/GenBank/DDBJ whole genome shotgun (WGS) entry which is preliminary data.</text>
</comment>
<protein>
    <submittedName>
        <fullName evidence="6">Amino acid adenylation domain-containing protein</fullName>
    </submittedName>
</protein>
<dbReference type="FunFam" id="2.30.38.10:FF:000001">
    <property type="entry name" value="Non-ribosomal peptide synthetase PvdI"/>
    <property type="match status" value="1"/>
</dbReference>
<evidence type="ECO:0000259" key="5">
    <source>
        <dbReference type="PROSITE" id="PS50075"/>
    </source>
</evidence>
<evidence type="ECO:0000256" key="2">
    <source>
        <dbReference type="ARBA" id="ARBA00022450"/>
    </source>
</evidence>
<dbReference type="InterPro" id="IPR010071">
    <property type="entry name" value="AA_adenyl_dom"/>
</dbReference>
<sequence>MEIKEFIEHLRQHHFSLTVDGTRLILKADKFRLTEEEVNAIKNNREVIDYIRTNKEALIAYLSDSKSKTGNISAIYKLSPLQGGMMFHNLYDEQNGAYRNQLRCDLRGVDEQAFIAAWQYLLKQHSILRSSFHHDAFRIAVQCVHEDVKMPVELLDYRHLAPEEQQAVILAKEESDRQQGFDFKQAPLMRVVLMRLGDDHYRMLWSSHHILLDGWSMPVLIEEYLSTYNLLAAGETPAEQPEDRYEDYIRYLEQCDKEQEEAYWRQYLSGLEEGVSLPFIPVSEKRSRGVSDFREEVFPFGEQLTAQVSAYAKRNRITVNTVMQGVWAYLLSRYTGNPDVVFGAVTSGRPEDLPGVERRVGMYINTLPLRAVVSDNNTVAEWLRDIQQDQQRSRLHQYTALTDIQRWSGIQGELFDSIMVFQNYPVDEMVAATDWRLKVENLKGLEQSSNYPLLVRFSLDNNILLQLIYREEWLAAVYVQQIKSHFEQVLQQLVKTDVLLFKDIRLLNDEALRQLLHGFNEPAMAVVAGPESTLITLFEEQARRTPDNISVVYKDRQLSYRELDEQAAKMAVSLRGMGVGPERLVPVCVERSPEMIISILGILKAGGAYVPIDPAYPQTRIGYIIQDTAAEVVIAGAAHTHSIRATGYQGTIVDPAAVQHHDAPLPGNGPAAVPQNLAYVIYTSGSTGAPKGVMVEHRSIASYIRHQQATLNITAEDRILQLASYAFDASVEQIFLPLSSGAKLVLAPEAIRLDRELFDQYMDAQQITHLHATPAFLETLTPGGYQHLKRMISGGEACSKELAAQWAPFVSFYNKYGPTEAAVSVAQYLYDPAADLSYTNVVPIGKPMPLNRLYILDKTGQPLPPGVAGELHIAGIQVARGYLNNEEHTAACFVNNPFSEGEKMYKTGDMARWLPNGTIEYIGRADDQVKIRGYRIEPGEIVFALKQLQGVKQCEVIVAGNNNIKRLIAYVVADDAFDQGNATAQLKNTLPEYMMPAAIVRLEQIPLTANGKVDRKKLSRLDEELLPEARFLAPRNAMEEALAGIWQELLYVEKVGIHDNFFDLGGDSIITIQVVSRARRLGYELRVDDIFTYQTIARIGMVLKERKSELTGTDIREEGESGLLPIQRDYLQQVWPVAPRYNQSLLLAVNKQVSARQLSEVMSLILSHHDGLRFVYRQDENGNWQQSYGEVAETVSVADLSGTPSSSLDATVARYCSDCRQQLDIKAGKVLQVLLMETGTDETFNRLFITAHHLVTDGISWRILLEDLMVSLSAVSEGQQPVLGKKTASYSSWHRHLEAYSSSRRLQSQLDWWTCLHNAYRPLQSASIAVQQGEIKYHVTELDKKATTHLMHDISPVYHTEINDLLLTALTMALCGWSGRDELVVGLEGHGRNGIPGAPDVSRTVGWFTVKYPVHFSWRTGETVGALIRNVKEHLHQVPDKGIGYGVLRSICKDARLTGRSWDVLFNYLGRTDNALPDNEWFRTATESTGEDAPVAHPGSEPLSVNSVLSGEKLVVRWDYNNQYYDEASVAAVAEKYIQCLHQLITHCLEQKATGVTIYTPADYGLSGEVSAEELDAFLGEVQPDGHTRGAAISRCYRLGPLQGGMLFHNLYDGERESYRNQLKCDLSEVDENAFMNAWQYLLKHHSILRSSFHHDVFRIPVQCVHKEVKVPVELLDYRHLPQEEQQRAVQAKEESDRRQPFDFRQPPLMRVVLIRLDDKRYRMLWSSHHILLDGWSLPILVEEFLSAYHELATKQTPEEKPEDLYEDYIRYVSQQDNEKGEDYWRQYLSGVEGATVLPFVSSAAMRVRNSGTYCEELLSIGEVQTNDIAAYARRNRITTNTLMQGIWAFLLSRYTGEEDVVYGAVTSGRPEDLPGVEHRVGMYINTLPLRTVVRDERQVGNWLQDIQQDQQRSRNFQYSSLSEIQRWGGIQGELFDNILAFQNYPVADVIAASARTLKVDNLEILEQAEYPFYISVGASHVISVRFFYNAALIAPLYVQQISTHFSSVLQQIIRNDSLLIRDIQLLNDEDRHQLLFAFNSAATPIPYERNKTVVTLFEEQVARTPEQVAVVSGNISVSYRQLNEHANQLAHYLRKAGVRQEEVVPVCMRRHPDMLAAMLGIMKCGAAYLPLDPEHPATRIAFIAKDAAAVIALTDELLSPSAEEGLQQVRRLHMTDAAITSETVENIPTAIAARNLAYILYTSGSTGEPKGVMVEHGNLTAYLDNSLIRYNGDGSGSLAHLAYTFDAAVTAMFLPLVAGKTVFMAGDNALDAFRSLLLRTTDLDFLKLTPAHLPLLEDAVAMGMKMPGKIVLGGEALYFGQLQMLVKGQPVTIINEYGPTEATVGCCAYTLSSQHISPDAHGPVPIGKPFNHVRLYIVDKYLEPVPLGVPGELLIGGLQVARGYLNRPSLTAERFIDSPYVTGERLYRSGDIASWLPDGNILYHGRKDEQLKIHGYRIETGEIESALKQVEGIKDGRIVAVGSAKEPDQPQKIQAYAQVDATLLPLLANYLAMFNRREIQPQELHLLPNGLPILNANINEVRYLYQEIFMDQCYLRNGLHLHDDSCVIDVGANAGFSTLFFHLLNNRARIFSFEPIPEVFGYLSKNRSLYGIPGNAYQLAVSDSEGQLDISYYPEVSIVSGINESSVEARELVRAYIRNSGGNELSNEAIDELLDAKLSSRKITCRTKTISRIIQEERLDKVDLLKIDVENSEEFVIKGIDDADWSRIQSVIIEVHDVEGRLDRISRTLEGRGFHIYVEKEPSLAGDDILYNIFAFRPELERNMTGPVPEQALQRNGWLSPTEMITNISNGLLQRLPGYMMPTQLFLLDHIPVTTNGKTDRKVLLALPASVSGSQAGREMDETETQLAEIWKEVLEVESVFPGDNFFQLGGDSLLAIRLISLMRKKMQTDVSLSAFFELLTIEELARYIRMGQQSGPAAQEEYEMIQL</sequence>
<dbReference type="Pfam" id="PF00550">
    <property type="entry name" value="PP-binding"/>
    <property type="match status" value="2"/>
</dbReference>
<dbReference type="Gene3D" id="1.10.1200.10">
    <property type="entry name" value="ACP-like"/>
    <property type="match status" value="2"/>
</dbReference>
<name>A0A848GMF7_9BACT</name>
<evidence type="ECO:0000256" key="4">
    <source>
        <dbReference type="ARBA" id="ARBA00022737"/>
    </source>
</evidence>
<dbReference type="NCBIfam" id="TIGR01720">
    <property type="entry name" value="NRPS-para261"/>
    <property type="match status" value="1"/>
</dbReference>
<dbReference type="PROSITE" id="PS50075">
    <property type="entry name" value="CARRIER"/>
    <property type="match status" value="2"/>
</dbReference>
<dbReference type="Gene3D" id="3.30.300.30">
    <property type="match status" value="3"/>
</dbReference>
<dbReference type="RefSeq" id="WP_169226243.1">
    <property type="nucleotide sequence ID" value="NZ_JABBGC010000002.1"/>
</dbReference>
<keyword evidence="3" id="KW-0597">Phosphoprotein</keyword>
<dbReference type="InterPro" id="IPR000873">
    <property type="entry name" value="AMP-dep_synth/lig_dom"/>
</dbReference>
<dbReference type="SUPFAM" id="SSF52777">
    <property type="entry name" value="CoA-dependent acyltransferases"/>
    <property type="match status" value="6"/>
</dbReference>
<dbReference type="InterPro" id="IPR020806">
    <property type="entry name" value="PKS_PP-bd"/>
</dbReference>
<dbReference type="FunFam" id="3.40.50.12780:FF:000012">
    <property type="entry name" value="Non-ribosomal peptide synthetase"/>
    <property type="match status" value="1"/>
</dbReference>
<dbReference type="SUPFAM" id="SSF56801">
    <property type="entry name" value="Acetyl-CoA synthetase-like"/>
    <property type="match status" value="2"/>
</dbReference>
<dbReference type="Gene3D" id="2.30.38.10">
    <property type="entry name" value="Luciferase, Domain 3"/>
    <property type="match status" value="2"/>
</dbReference>
<dbReference type="InterPro" id="IPR001242">
    <property type="entry name" value="Condensation_dom"/>
</dbReference>
<dbReference type="InterPro" id="IPR029063">
    <property type="entry name" value="SAM-dependent_MTases_sf"/>
</dbReference>
<evidence type="ECO:0000313" key="7">
    <source>
        <dbReference type="Proteomes" id="UP000583266"/>
    </source>
</evidence>
<dbReference type="Gene3D" id="3.40.50.150">
    <property type="entry name" value="Vaccinia Virus protein VP39"/>
    <property type="match status" value="1"/>
</dbReference>
<dbReference type="Pfam" id="PF00668">
    <property type="entry name" value="Condensation"/>
    <property type="match status" value="3"/>
</dbReference>
<dbReference type="GO" id="GO:0005737">
    <property type="term" value="C:cytoplasm"/>
    <property type="evidence" value="ECO:0007669"/>
    <property type="project" value="TreeGrafter"/>
</dbReference>
<accession>A0A848GMF7</accession>
<dbReference type="SUPFAM" id="SSF53335">
    <property type="entry name" value="S-adenosyl-L-methionine-dependent methyltransferases"/>
    <property type="match status" value="1"/>
</dbReference>
<dbReference type="GO" id="GO:0031177">
    <property type="term" value="F:phosphopantetheine binding"/>
    <property type="evidence" value="ECO:0007669"/>
    <property type="project" value="InterPro"/>
</dbReference>
<dbReference type="FunFam" id="3.40.50.980:FF:000001">
    <property type="entry name" value="Non-ribosomal peptide synthetase"/>
    <property type="match status" value="2"/>
</dbReference>
<gene>
    <name evidence="6" type="ORF">HHL17_18190</name>
</gene>
<dbReference type="PANTHER" id="PTHR45527:SF1">
    <property type="entry name" value="FATTY ACID SYNTHASE"/>
    <property type="match status" value="1"/>
</dbReference>
<organism evidence="6 7">
    <name type="scientific">Chitinophaga fulva</name>
    <dbReference type="NCBI Taxonomy" id="2728842"/>
    <lineage>
        <taxon>Bacteria</taxon>
        <taxon>Pseudomonadati</taxon>
        <taxon>Bacteroidota</taxon>
        <taxon>Chitinophagia</taxon>
        <taxon>Chitinophagales</taxon>
        <taxon>Chitinophagaceae</taxon>
        <taxon>Chitinophaga</taxon>
    </lineage>
</organism>
<dbReference type="EMBL" id="JABBGC010000002">
    <property type="protein sequence ID" value="NML39137.1"/>
    <property type="molecule type" value="Genomic_DNA"/>
</dbReference>
<dbReference type="InterPro" id="IPR025110">
    <property type="entry name" value="AMP-bd_C"/>
</dbReference>
<dbReference type="PROSITE" id="PS00012">
    <property type="entry name" value="PHOSPHOPANTETHEINE"/>
    <property type="match status" value="2"/>
</dbReference>